<dbReference type="AlphaFoldDB" id="A0A9W6EZH4"/>
<dbReference type="Gene3D" id="3.40.30.10">
    <property type="entry name" value="Glutaredoxin"/>
    <property type="match status" value="1"/>
</dbReference>
<dbReference type="EMBL" id="BRXU01000003">
    <property type="protein sequence ID" value="GLC50295.1"/>
    <property type="molecule type" value="Genomic_DNA"/>
</dbReference>
<dbReference type="InterPro" id="IPR029281">
    <property type="entry name" value="FAM194_C"/>
</dbReference>
<comment type="caution">
    <text evidence="3">The sequence shown here is derived from an EMBL/GenBank/DDBJ whole genome shotgun (WGS) entry which is preliminary data.</text>
</comment>
<feature type="domain" description="FAM194 C-terminal" evidence="2">
    <location>
        <begin position="2"/>
        <end position="76"/>
    </location>
</feature>
<evidence type="ECO:0000313" key="4">
    <source>
        <dbReference type="Proteomes" id="UP001165080"/>
    </source>
</evidence>
<feature type="region of interest" description="Disordered" evidence="1">
    <location>
        <begin position="206"/>
        <end position="228"/>
    </location>
</feature>
<name>A0A9W6EZH4_9CHLO</name>
<dbReference type="SUPFAM" id="SSF52833">
    <property type="entry name" value="Thioredoxin-like"/>
    <property type="match status" value="1"/>
</dbReference>
<protein>
    <recommendedName>
        <fullName evidence="2">FAM194 C-terminal domain-containing protein</fullName>
    </recommendedName>
</protein>
<evidence type="ECO:0000313" key="3">
    <source>
        <dbReference type="EMBL" id="GLC50295.1"/>
    </source>
</evidence>
<organism evidence="3 4">
    <name type="scientific">Pleodorina starrii</name>
    <dbReference type="NCBI Taxonomy" id="330485"/>
    <lineage>
        <taxon>Eukaryota</taxon>
        <taxon>Viridiplantae</taxon>
        <taxon>Chlorophyta</taxon>
        <taxon>core chlorophytes</taxon>
        <taxon>Chlorophyceae</taxon>
        <taxon>CS clade</taxon>
        <taxon>Chlamydomonadales</taxon>
        <taxon>Volvocaceae</taxon>
        <taxon>Pleodorina</taxon>
    </lineage>
</organism>
<dbReference type="Proteomes" id="UP001165080">
    <property type="component" value="Unassembled WGS sequence"/>
</dbReference>
<accession>A0A9W6EZH4</accession>
<evidence type="ECO:0000259" key="2">
    <source>
        <dbReference type="Pfam" id="PF14977"/>
    </source>
</evidence>
<dbReference type="Pfam" id="PF14977">
    <property type="entry name" value="FAM194"/>
    <property type="match status" value="1"/>
</dbReference>
<reference evidence="3 4" key="1">
    <citation type="journal article" date="2023" name="Commun. Biol.">
        <title>Reorganization of the ancestral sex-determining regions during the evolution of trioecy in Pleodorina starrii.</title>
        <authorList>
            <person name="Takahashi K."/>
            <person name="Suzuki S."/>
            <person name="Kawai-Toyooka H."/>
            <person name="Yamamoto K."/>
            <person name="Hamaji T."/>
            <person name="Ootsuki R."/>
            <person name="Yamaguchi H."/>
            <person name="Kawachi M."/>
            <person name="Higashiyama T."/>
            <person name="Nozaki H."/>
        </authorList>
    </citation>
    <scope>NUCLEOTIDE SEQUENCE [LARGE SCALE GENOMIC DNA]</scope>
    <source>
        <strain evidence="3 4">NIES-4479</strain>
    </source>
</reference>
<keyword evidence="4" id="KW-1185">Reference proteome</keyword>
<dbReference type="CDD" id="cd02947">
    <property type="entry name" value="TRX_family"/>
    <property type="match status" value="1"/>
</dbReference>
<sequence length="411" mass="43836">MLASFNAQGIGFVYFPTGKPWLVVTESGYTVSDKKGNVVQRGKFPRVSNEVITLEASECIKVRFTNRQNIVAVFSAGDCVREWQCGEAPRRSEGPYTAKVVGTQSGGKLELDVAAIRQRQQSMGNVYVSPGPHAVETERPGVGSLKKALRRMDPACALASTVTDLRCLDSRLAQIDTMGLGGLGSSSSSSSRVLYGTARSASAGALLGSTGSGGSGGGGGGRLEDFGSPELSKTQQRFAAALMRPVEVKYKARRAKLPVMRLRDVDAQVLGAGAPADVLFVLVVLADWNPVCARVEAQVQAAHGSLSEEAAARSGSESARIKMFKVDASEGNTLQDRYGFRTVPMFLLFYQGKLVAATNNVRTEAEAREAALGALTRGRKGQFLPEGFRFAAGSDNSLLEYIRPTTVLREL</sequence>
<proteinExistence type="predicted"/>
<gene>
    <name evidence="3" type="primary">PLEST000219</name>
    <name evidence="3" type="ORF">PLESTB_000363600</name>
</gene>
<dbReference type="OrthoDB" id="527209at2759"/>
<dbReference type="InterPro" id="IPR036249">
    <property type="entry name" value="Thioredoxin-like_sf"/>
</dbReference>
<feature type="compositionally biased region" description="Gly residues" evidence="1">
    <location>
        <begin position="210"/>
        <end position="221"/>
    </location>
</feature>
<evidence type="ECO:0000256" key="1">
    <source>
        <dbReference type="SAM" id="MobiDB-lite"/>
    </source>
</evidence>